<evidence type="ECO:0008006" key="4">
    <source>
        <dbReference type="Google" id="ProtNLM"/>
    </source>
</evidence>
<feature type="compositionally biased region" description="Basic residues" evidence="1">
    <location>
        <begin position="46"/>
        <end position="58"/>
    </location>
</feature>
<evidence type="ECO:0000313" key="3">
    <source>
        <dbReference type="Proteomes" id="UP000824782"/>
    </source>
</evidence>
<protein>
    <recommendedName>
        <fullName evidence="4">Secreted protein</fullName>
    </recommendedName>
</protein>
<gene>
    <name evidence="2" type="ORF">GDO81_018083</name>
</gene>
<dbReference type="Proteomes" id="UP000824782">
    <property type="component" value="Unassembled WGS sequence"/>
</dbReference>
<proteinExistence type="predicted"/>
<organism evidence="2 3">
    <name type="scientific">Engystomops pustulosus</name>
    <name type="common">Tungara frog</name>
    <name type="synonym">Physalaemus pustulosus</name>
    <dbReference type="NCBI Taxonomy" id="76066"/>
    <lineage>
        <taxon>Eukaryota</taxon>
        <taxon>Metazoa</taxon>
        <taxon>Chordata</taxon>
        <taxon>Craniata</taxon>
        <taxon>Vertebrata</taxon>
        <taxon>Euteleostomi</taxon>
        <taxon>Amphibia</taxon>
        <taxon>Batrachia</taxon>
        <taxon>Anura</taxon>
        <taxon>Neobatrachia</taxon>
        <taxon>Hyloidea</taxon>
        <taxon>Leptodactylidae</taxon>
        <taxon>Leiuperinae</taxon>
        <taxon>Engystomops</taxon>
    </lineage>
</organism>
<dbReference type="AlphaFoldDB" id="A0AAV7AAE8"/>
<sequence>MILSALACIPENVALPCRHLVSLLSLAIHLSFSLSHPPLSRSLCPPHRKKSLRSHVRGKGRDTQGRSNTSHLCFIPSLDTAHWFGAERNFYFIILPPKSFERKH</sequence>
<dbReference type="EMBL" id="WNYA01000009">
    <property type="protein sequence ID" value="KAG8556460.1"/>
    <property type="molecule type" value="Genomic_DNA"/>
</dbReference>
<feature type="region of interest" description="Disordered" evidence="1">
    <location>
        <begin position="43"/>
        <end position="67"/>
    </location>
</feature>
<comment type="caution">
    <text evidence="2">The sequence shown here is derived from an EMBL/GenBank/DDBJ whole genome shotgun (WGS) entry which is preliminary data.</text>
</comment>
<name>A0AAV7AAE8_ENGPU</name>
<evidence type="ECO:0000256" key="1">
    <source>
        <dbReference type="SAM" id="MobiDB-lite"/>
    </source>
</evidence>
<evidence type="ECO:0000313" key="2">
    <source>
        <dbReference type="EMBL" id="KAG8556460.1"/>
    </source>
</evidence>
<keyword evidence="3" id="KW-1185">Reference proteome</keyword>
<reference evidence="2" key="1">
    <citation type="thesis" date="2020" institute="ProQuest LLC" country="789 East Eisenhower Parkway, Ann Arbor, MI, USA">
        <title>Comparative Genomics and Chromosome Evolution.</title>
        <authorList>
            <person name="Mudd A.B."/>
        </authorList>
    </citation>
    <scope>NUCLEOTIDE SEQUENCE</scope>
    <source>
        <strain evidence="2">237g6f4</strain>
        <tissue evidence="2">Blood</tissue>
    </source>
</reference>
<accession>A0AAV7AAE8</accession>